<evidence type="ECO:0000256" key="6">
    <source>
        <dbReference type="ARBA" id="ARBA00023315"/>
    </source>
</evidence>
<keyword evidence="5" id="KW-0472">Membrane</keyword>
<evidence type="ECO:0000313" key="8">
    <source>
        <dbReference type="Proteomes" id="UP001162741"/>
    </source>
</evidence>
<keyword evidence="6 7" id="KW-0012">Acyltransferase</keyword>
<dbReference type="CDD" id="cd07984">
    <property type="entry name" value="LPLAT_LABLAT-like"/>
    <property type="match status" value="1"/>
</dbReference>
<keyword evidence="4" id="KW-0808">Transferase</keyword>
<organism evidence="7 8">
    <name type="scientific">Chitinophaga horti</name>
    <dbReference type="NCBI Taxonomy" id="2920382"/>
    <lineage>
        <taxon>Bacteria</taxon>
        <taxon>Pseudomonadati</taxon>
        <taxon>Bacteroidota</taxon>
        <taxon>Chitinophagia</taxon>
        <taxon>Chitinophagales</taxon>
        <taxon>Chitinophagaceae</taxon>
        <taxon>Chitinophaga</taxon>
    </lineage>
</organism>
<evidence type="ECO:0000256" key="2">
    <source>
        <dbReference type="ARBA" id="ARBA00022475"/>
    </source>
</evidence>
<dbReference type="PANTHER" id="PTHR30606">
    <property type="entry name" value="LIPID A BIOSYNTHESIS LAUROYL ACYLTRANSFERASE"/>
    <property type="match status" value="1"/>
</dbReference>
<reference evidence="7" key="1">
    <citation type="submission" date="2022-10" db="EMBL/GenBank/DDBJ databases">
        <title>Chitinophaga sp. nov., isolated from soil.</title>
        <authorList>
            <person name="Jeon C.O."/>
        </authorList>
    </citation>
    <scope>NUCLEOTIDE SEQUENCE</scope>
    <source>
        <strain evidence="7">R8</strain>
    </source>
</reference>
<keyword evidence="2" id="KW-1003">Cell membrane</keyword>
<dbReference type="Proteomes" id="UP001162741">
    <property type="component" value="Chromosome"/>
</dbReference>
<dbReference type="Pfam" id="PF03279">
    <property type="entry name" value="Lip_A_acyltrans"/>
    <property type="match status" value="1"/>
</dbReference>
<keyword evidence="3" id="KW-0997">Cell inner membrane</keyword>
<evidence type="ECO:0000256" key="3">
    <source>
        <dbReference type="ARBA" id="ARBA00022519"/>
    </source>
</evidence>
<gene>
    <name evidence="7" type="ORF">MKQ68_15160</name>
</gene>
<name>A0ABY6J8L4_9BACT</name>
<proteinExistence type="predicted"/>
<dbReference type="InterPro" id="IPR004960">
    <property type="entry name" value="LipA_acyltrans"/>
</dbReference>
<evidence type="ECO:0000256" key="1">
    <source>
        <dbReference type="ARBA" id="ARBA00004533"/>
    </source>
</evidence>
<evidence type="ECO:0000256" key="4">
    <source>
        <dbReference type="ARBA" id="ARBA00022679"/>
    </source>
</evidence>
<comment type="subcellular location">
    <subcellularLocation>
        <location evidence="1">Cell inner membrane</location>
    </subcellularLocation>
</comment>
<evidence type="ECO:0000313" key="7">
    <source>
        <dbReference type="EMBL" id="UYQ95983.1"/>
    </source>
</evidence>
<dbReference type="GO" id="GO:0016746">
    <property type="term" value="F:acyltransferase activity"/>
    <property type="evidence" value="ECO:0007669"/>
    <property type="project" value="UniProtKB-KW"/>
</dbReference>
<keyword evidence="8" id="KW-1185">Reference proteome</keyword>
<accession>A0ABY6J8L4</accession>
<evidence type="ECO:0000256" key="5">
    <source>
        <dbReference type="ARBA" id="ARBA00023136"/>
    </source>
</evidence>
<sequence>MSFLYGLSSCTFFLVYHVFGYRKSVVIQNLARSFPEMKYGEIHCIVKKFYASFSDYFAEMINSISAPATIMDRKIVFDNLELLNEYLNAGQNVVVGLGHCGNWEMLNFLPYKLQHEVYAVYKPLGSQAMNKLMIRIRCRFGMRLLTDKSVVRHMLTQFSSPAAYLFLADQCPMIKDEKYRFILLHQPTYLSSGMEKLARITGSAVVYMHIAQLSRGCYKVSCLPICANAAAMAEGAVTRRYVDLLEGNIREEPYGWLWTHKRWKR</sequence>
<protein>
    <submittedName>
        <fullName evidence="7">Lysophospholipid acyltransferase family protein</fullName>
    </submittedName>
</protein>
<dbReference type="EMBL" id="CP107006">
    <property type="protein sequence ID" value="UYQ95983.1"/>
    <property type="molecule type" value="Genomic_DNA"/>
</dbReference>
<dbReference type="PANTHER" id="PTHR30606:SF10">
    <property type="entry name" value="PHOSPHATIDYLINOSITOL MANNOSIDE ACYLTRANSFERASE"/>
    <property type="match status" value="1"/>
</dbReference>